<reference evidence="2" key="2">
    <citation type="submission" date="2016-05" db="EMBL/GenBank/DDBJ databases">
        <title>Comparative analysis highlights variable genome content of wheat rusts and divergence of the mating loci.</title>
        <authorList>
            <person name="Cuomo C.A."/>
            <person name="Bakkeren G."/>
            <person name="Szabo L."/>
            <person name="Khalil H."/>
            <person name="Joly D."/>
            <person name="Goldberg J."/>
            <person name="Young S."/>
            <person name="Zeng Q."/>
            <person name="Fellers J."/>
        </authorList>
    </citation>
    <scope>NUCLEOTIDE SEQUENCE [LARGE SCALE GENOMIC DNA]</scope>
    <source>
        <strain evidence="2">1-1 BBBD Race 1</strain>
    </source>
</reference>
<dbReference type="EnsemblFungi" id="PTTG_28064-t43_1">
    <property type="protein sequence ID" value="PTTG_28064-t43_1-p1"/>
    <property type="gene ID" value="PTTG_28064"/>
</dbReference>
<dbReference type="PANTHER" id="PTHR46169">
    <property type="entry name" value="DNA REPLICATION-RELATED ELEMENT FACTOR, ISOFORM A"/>
    <property type="match status" value="1"/>
</dbReference>
<proteinExistence type="predicted"/>
<dbReference type="VEuPathDB" id="FungiDB:PTTG_28064"/>
<dbReference type="GO" id="GO:0006357">
    <property type="term" value="P:regulation of transcription by RNA polymerase II"/>
    <property type="evidence" value="ECO:0007669"/>
    <property type="project" value="TreeGrafter"/>
</dbReference>
<gene>
    <name evidence="2" type="ORF">PTTG_28064</name>
</gene>
<dbReference type="InterPro" id="IPR052717">
    <property type="entry name" value="Vacuolar_transposase_reg"/>
</dbReference>
<evidence type="ECO:0000313" key="4">
    <source>
        <dbReference type="Proteomes" id="UP000005240"/>
    </source>
</evidence>
<reference evidence="3" key="4">
    <citation type="submission" date="2025-05" db="UniProtKB">
        <authorList>
            <consortium name="EnsemblFungi"/>
        </authorList>
    </citation>
    <scope>IDENTIFICATION</scope>
    <source>
        <strain evidence="3">isolate 1-1 / race 1 (BBBD)</strain>
    </source>
</reference>
<dbReference type="SUPFAM" id="SSF53098">
    <property type="entry name" value="Ribonuclease H-like"/>
    <property type="match status" value="1"/>
</dbReference>
<dbReference type="Proteomes" id="UP000005240">
    <property type="component" value="Unassembled WGS sequence"/>
</dbReference>
<dbReference type="OrthoDB" id="2505635at2759"/>
<reference evidence="3 4" key="3">
    <citation type="journal article" date="2017" name="G3 (Bethesda)">
        <title>Comparative analysis highlights variable genome content of wheat rusts and divergence of the mating loci.</title>
        <authorList>
            <person name="Cuomo C.A."/>
            <person name="Bakkeren G."/>
            <person name="Khalil H.B."/>
            <person name="Panwar V."/>
            <person name="Joly D."/>
            <person name="Linning R."/>
            <person name="Sakthikumar S."/>
            <person name="Song X."/>
            <person name="Adiconis X."/>
            <person name="Fan L."/>
            <person name="Goldberg J.M."/>
            <person name="Levin J.Z."/>
            <person name="Young S."/>
            <person name="Zeng Q."/>
            <person name="Anikster Y."/>
            <person name="Bruce M."/>
            <person name="Wang M."/>
            <person name="Yin C."/>
            <person name="McCallum B."/>
            <person name="Szabo L.J."/>
            <person name="Hulbert S."/>
            <person name="Chen X."/>
            <person name="Fellers J.P."/>
        </authorList>
    </citation>
    <scope>NUCLEOTIDE SEQUENCE</scope>
    <source>
        <strain evidence="4">Isolate 1-1 / race 1 (BBBD)</strain>
        <strain evidence="3">isolate 1-1 / race 1 (BBBD)</strain>
    </source>
</reference>
<dbReference type="GO" id="GO:0005634">
    <property type="term" value="C:nucleus"/>
    <property type="evidence" value="ECO:0007669"/>
    <property type="project" value="TreeGrafter"/>
</dbReference>
<name>A0A180GGK9_PUCT1</name>
<evidence type="ECO:0000313" key="3">
    <source>
        <dbReference type="EnsemblFungi" id="PTTG_28064-t43_1-p1"/>
    </source>
</evidence>
<dbReference type="PANTHER" id="PTHR46169:SF15">
    <property type="entry name" value="INNER CENTROMERE PROTEIN A-LIKE ISOFORM X1-RELATED"/>
    <property type="match status" value="1"/>
</dbReference>
<dbReference type="EMBL" id="ADAS02000086">
    <property type="protein sequence ID" value="OAV91103.1"/>
    <property type="molecule type" value="Genomic_DNA"/>
</dbReference>
<feature type="region of interest" description="Disordered" evidence="1">
    <location>
        <begin position="189"/>
        <end position="210"/>
    </location>
</feature>
<evidence type="ECO:0000313" key="2">
    <source>
        <dbReference type="EMBL" id="OAV91103.1"/>
    </source>
</evidence>
<sequence length="532" mass="59928">MLYSAIQSNYRGVLSEHKGALYLGVDAWQSPNGFDILGIVVYRLAEAGPKDISLEAMPLDFVRLSQRHTGEYLAKTVALVADKFGIQDRICGLVSDNAKNNEVMVKELKKLKWPRFRGEPSWIRCFAHILNLIVQAILRPFGTQKRQTSTNKICVSADGDSDDSCSEDVDIEEQIRGISHANRADSTALIDEDSDIQSVPGQDFDDNDSLSEANIDQASEEDEGDSYTTDSCKQTLAKFRRIAKKLRFSPNSKAEFVEICQEKQCETPHNVERDVRTRWNSTFYQIKSIVRCEAAVLEWQRHKRHGLERKHHLDRLDFKLAQDLVHVLGLFHELTLQVSNAGSARLSNIVIYIDQITEHLSTIISDQSYPPALRNACRHGLKITNKYYSLTDSSPLYRIAILMHPSFKDEYFKLAKWEPKWIAEAIQLAREMWVSFYKPKQPTNPGTVPALTSKPRTSMLAGLGDAAAAQGGNCPTDALDVWLGGGLILDGIEPVNPIKWWLHQKRSGNMHGGLVHMALDVLCCPGEFKMFQ</sequence>
<evidence type="ECO:0000256" key="1">
    <source>
        <dbReference type="SAM" id="MobiDB-lite"/>
    </source>
</evidence>
<organism evidence="2">
    <name type="scientific">Puccinia triticina (isolate 1-1 / race 1 (BBBD))</name>
    <name type="common">Brown leaf rust fungus</name>
    <dbReference type="NCBI Taxonomy" id="630390"/>
    <lineage>
        <taxon>Eukaryota</taxon>
        <taxon>Fungi</taxon>
        <taxon>Dikarya</taxon>
        <taxon>Basidiomycota</taxon>
        <taxon>Pucciniomycotina</taxon>
        <taxon>Pucciniomycetes</taxon>
        <taxon>Pucciniales</taxon>
        <taxon>Pucciniaceae</taxon>
        <taxon>Puccinia</taxon>
    </lineage>
</organism>
<reference evidence="2" key="1">
    <citation type="submission" date="2009-11" db="EMBL/GenBank/DDBJ databases">
        <authorList>
            <consortium name="The Broad Institute Genome Sequencing Platform"/>
            <person name="Ward D."/>
            <person name="Feldgarden M."/>
            <person name="Earl A."/>
            <person name="Young S.K."/>
            <person name="Zeng Q."/>
            <person name="Koehrsen M."/>
            <person name="Alvarado L."/>
            <person name="Berlin A."/>
            <person name="Bochicchio J."/>
            <person name="Borenstein D."/>
            <person name="Chapman S.B."/>
            <person name="Chen Z."/>
            <person name="Engels R."/>
            <person name="Freedman E."/>
            <person name="Gellesch M."/>
            <person name="Goldberg J."/>
            <person name="Griggs A."/>
            <person name="Gujja S."/>
            <person name="Heilman E."/>
            <person name="Heiman D."/>
            <person name="Hepburn T."/>
            <person name="Howarth C."/>
            <person name="Jen D."/>
            <person name="Larson L."/>
            <person name="Lewis B."/>
            <person name="Mehta T."/>
            <person name="Park D."/>
            <person name="Pearson M."/>
            <person name="Roberts A."/>
            <person name="Saif S."/>
            <person name="Shea T."/>
            <person name="Shenoy N."/>
            <person name="Sisk P."/>
            <person name="Stolte C."/>
            <person name="Sykes S."/>
            <person name="Thomson T."/>
            <person name="Walk T."/>
            <person name="White J."/>
            <person name="Yandava C."/>
            <person name="Izard J."/>
            <person name="Baranova O.V."/>
            <person name="Blanton J.M."/>
            <person name="Tanner A.C."/>
            <person name="Dewhirst F.E."/>
            <person name="Haas B."/>
            <person name="Nusbaum C."/>
            <person name="Birren B."/>
        </authorList>
    </citation>
    <scope>NUCLEOTIDE SEQUENCE [LARGE SCALE GENOMIC DNA]</scope>
    <source>
        <strain evidence="2">1-1 BBBD Race 1</strain>
    </source>
</reference>
<dbReference type="AlphaFoldDB" id="A0A180GGK9"/>
<dbReference type="InterPro" id="IPR012337">
    <property type="entry name" value="RNaseH-like_sf"/>
</dbReference>
<accession>A0A180GGK9</accession>
<protein>
    <recommendedName>
        <fullName evidence="5">DUF659 domain-containing protein</fullName>
    </recommendedName>
</protein>
<evidence type="ECO:0008006" key="5">
    <source>
        <dbReference type="Google" id="ProtNLM"/>
    </source>
</evidence>
<keyword evidence="4" id="KW-1185">Reference proteome</keyword>